<accession>A0A0F9TIL2</accession>
<dbReference type="InterPro" id="IPR029063">
    <property type="entry name" value="SAM-dependent_MTases_sf"/>
</dbReference>
<name>A0A0F9TIL2_9ZZZZ</name>
<evidence type="ECO:0000313" key="1">
    <source>
        <dbReference type="EMBL" id="KKN81105.1"/>
    </source>
</evidence>
<reference evidence="1" key="1">
    <citation type="journal article" date="2015" name="Nature">
        <title>Complex archaea that bridge the gap between prokaryotes and eukaryotes.</title>
        <authorList>
            <person name="Spang A."/>
            <person name="Saw J.H."/>
            <person name="Jorgensen S.L."/>
            <person name="Zaremba-Niedzwiedzka K."/>
            <person name="Martijn J."/>
            <person name="Lind A.E."/>
            <person name="van Eijk R."/>
            <person name="Schleper C."/>
            <person name="Guy L."/>
            <person name="Ettema T.J."/>
        </authorList>
    </citation>
    <scope>NUCLEOTIDE SEQUENCE</scope>
</reference>
<gene>
    <name evidence="1" type="ORF">LCGC14_0323240</name>
</gene>
<proteinExistence type="predicted"/>
<organism evidence="1">
    <name type="scientific">marine sediment metagenome</name>
    <dbReference type="NCBI Taxonomy" id="412755"/>
    <lineage>
        <taxon>unclassified sequences</taxon>
        <taxon>metagenomes</taxon>
        <taxon>ecological metagenomes</taxon>
    </lineage>
</organism>
<evidence type="ECO:0008006" key="2">
    <source>
        <dbReference type="Google" id="ProtNLM"/>
    </source>
</evidence>
<dbReference type="SUPFAM" id="SSF53335">
    <property type="entry name" value="S-adenosyl-L-methionine-dependent methyltransferases"/>
    <property type="match status" value="1"/>
</dbReference>
<sequence length="166" mass="19104">MRDCDARDLATLRFGMWALVDMQWTSRLADWIGRRTVLEIMAGNGWLCKALGLHGVRCIATDNREQDWPTPPVFPVRKVPAVKAVKRYRADVLIVSWPPYECDAIVEACRWHGPRPLVYIGEGDGGCNAPASFWEHFDGDILEVGLPQWQHIHDWVWVGRWRGPHY</sequence>
<dbReference type="AlphaFoldDB" id="A0A0F9TIL2"/>
<protein>
    <recommendedName>
        <fullName evidence="2">Methyltransferase type 11 domain-containing protein</fullName>
    </recommendedName>
</protein>
<comment type="caution">
    <text evidence="1">The sequence shown here is derived from an EMBL/GenBank/DDBJ whole genome shotgun (WGS) entry which is preliminary data.</text>
</comment>
<dbReference type="EMBL" id="LAZR01000220">
    <property type="protein sequence ID" value="KKN81105.1"/>
    <property type="molecule type" value="Genomic_DNA"/>
</dbReference>